<evidence type="ECO:0000256" key="17">
    <source>
        <dbReference type="ARBA" id="ARBA00023285"/>
    </source>
</evidence>
<evidence type="ECO:0000259" key="21">
    <source>
        <dbReference type="Pfam" id="PF24621"/>
    </source>
</evidence>
<evidence type="ECO:0000256" key="14">
    <source>
        <dbReference type="ARBA" id="ARBA00023027"/>
    </source>
</evidence>
<keyword evidence="19" id="KW-0812">Transmembrane</keyword>
<keyword evidence="15 18" id="KW-0057">Aromatic amino acid biosynthesis</keyword>
<dbReference type="PANTHER" id="PTHR43622:SF7">
    <property type="entry name" value="3-DEHYDROQUINATE SYNTHASE, CHLOROPLASTIC"/>
    <property type="match status" value="1"/>
</dbReference>
<dbReference type="Gene3D" id="3.40.50.1970">
    <property type="match status" value="1"/>
</dbReference>
<comment type="subcellular location">
    <subcellularLocation>
        <location evidence="4 18">Cytoplasm</location>
    </subcellularLocation>
</comment>
<evidence type="ECO:0000256" key="2">
    <source>
        <dbReference type="ARBA" id="ARBA00001911"/>
    </source>
</evidence>
<reference evidence="22 23" key="1">
    <citation type="submission" date="2018-05" db="EMBL/GenBank/DDBJ databases">
        <title>A metagenomic window into the 2 km-deep terrestrial subsurface aquifer revealed taxonomically and functionally diverse microbial community comprising novel uncultured bacterial lineages.</title>
        <authorList>
            <person name="Kadnikov V.V."/>
            <person name="Mardanov A.V."/>
            <person name="Beletsky A.V."/>
            <person name="Banks D."/>
            <person name="Pimenov N.V."/>
            <person name="Frank Y.A."/>
            <person name="Karnachuk O.V."/>
            <person name="Ravin N.V."/>
        </authorList>
    </citation>
    <scope>NUCLEOTIDE SEQUENCE [LARGE SCALE GENOMIC DNA]</scope>
    <source>
        <strain evidence="22">BY</strain>
    </source>
</reference>
<feature type="domain" description="3-dehydroquinate synthase N-terminal" evidence="20">
    <location>
        <begin position="108"/>
        <end position="218"/>
    </location>
</feature>
<evidence type="ECO:0000256" key="6">
    <source>
        <dbReference type="ARBA" id="ARBA00005412"/>
    </source>
</evidence>
<dbReference type="GO" id="GO:0046872">
    <property type="term" value="F:metal ion binding"/>
    <property type="evidence" value="ECO:0007669"/>
    <property type="project" value="UniProtKB-KW"/>
</dbReference>
<evidence type="ECO:0000256" key="1">
    <source>
        <dbReference type="ARBA" id="ARBA00001393"/>
    </source>
</evidence>
<evidence type="ECO:0000256" key="13">
    <source>
        <dbReference type="ARBA" id="ARBA00022833"/>
    </source>
</evidence>
<dbReference type="InterPro" id="IPR056179">
    <property type="entry name" value="DHQS_C"/>
</dbReference>
<dbReference type="HAMAP" id="MF_00110">
    <property type="entry name" value="DHQ_synthase"/>
    <property type="match status" value="1"/>
</dbReference>
<evidence type="ECO:0000313" key="23">
    <source>
        <dbReference type="Proteomes" id="UP000262583"/>
    </source>
</evidence>
<sequence>MPKKERRKASNRHSHLNKRLLLPQVRVMATHEPTQADSSRSRVRVELGERSYDIRFYHDEPDALACDLAPYCPERALIVSNPTIWNLHGEALASALTRAGVEFIVELIGDGEEFKTLATASTLYDRLIRECFTRRACVIAFGGGVVGDLAGFVAATFMRGVTFIQVPTTLIAMVDSAVGGKTGVDHPLGKNLIGAFYQPRLVAVDLAYLRTLDDHNFRGGLAEVIKYGMIADAEFFAWLEGAIGAALAHDPAVLERIVKRSCEIKSQVVGADERESGLRAILNYGHTFGHAIESLGQYRGLGDQPVAQFHGQAVAIGMNAAADLAVRMGLLTDQERERQRALIEAAGLPTRLPEPLRADDLIARMYGDKKVAGGKLRFVLPHAIGHVELHSDVPETQLRQALGAIGAV</sequence>
<dbReference type="AlphaFoldDB" id="A0A2Z4Y8M9"/>
<comment type="similarity">
    <text evidence="6 18">Belongs to the sugar phosphate cyclases superfamily. Dehydroquinate synthase family.</text>
</comment>
<feature type="binding site" evidence="18">
    <location>
        <position position="190"/>
    </location>
    <ligand>
        <name>NAD(+)</name>
        <dbReference type="ChEBI" id="CHEBI:57540"/>
    </ligand>
</feature>
<dbReference type="Pfam" id="PF24621">
    <property type="entry name" value="DHQS_C"/>
    <property type="match status" value="1"/>
</dbReference>
<feature type="binding site" evidence="18">
    <location>
        <position position="223"/>
    </location>
    <ligand>
        <name>Zn(2+)</name>
        <dbReference type="ChEBI" id="CHEBI:29105"/>
    </ligand>
</feature>
<evidence type="ECO:0000256" key="3">
    <source>
        <dbReference type="ARBA" id="ARBA00001947"/>
    </source>
</evidence>
<dbReference type="GO" id="GO:0009073">
    <property type="term" value="P:aromatic amino acid family biosynthetic process"/>
    <property type="evidence" value="ECO:0007669"/>
    <property type="project" value="UniProtKB-KW"/>
</dbReference>
<evidence type="ECO:0000256" key="8">
    <source>
        <dbReference type="ARBA" id="ARBA00017684"/>
    </source>
</evidence>
<dbReference type="Pfam" id="PF01761">
    <property type="entry name" value="DHQ_synthase"/>
    <property type="match status" value="1"/>
</dbReference>
<evidence type="ECO:0000256" key="4">
    <source>
        <dbReference type="ARBA" id="ARBA00004496"/>
    </source>
</evidence>
<comment type="function">
    <text evidence="18">Catalyzes the conversion of 3-deoxy-D-arabino-heptulosonate 7-phosphate (DAHP) to dehydroquinate (DHQ).</text>
</comment>
<accession>A0A2Z4Y8M9</accession>
<evidence type="ECO:0000256" key="9">
    <source>
        <dbReference type="ARBA" id="ARBA00022490"/>
    </source>
</evidence>
<dbReference type="KEGG" id="schv:BRCON_2398"/>
<dbReference type="PIRSF" id="PIRSF001455">
    <property type="entry name" value="DHQ_synth"/>
    <property type="match status" value="1"/>
</dbReference>
<feature type="domain" description="3-dehydroquinate synthase C-terminal" evidence="21">
    <location>
        <begin position="220"/>
        <end position="371"/>
    </location>
</feature>
<keyword evidence="9 18" id="KW-0963">Cytoplasm</keyword>
<protein>
    <recommendedName>
        <fullName evidence="8 18">3-dehydroquinate synthase</fullName>
        <shortName evidence="18">DHQS</shortName>
        <ecNumber evidence="7 18">4.2.3.4</ecNumber>
    </recommendedName>
</protein>
<evidence type="ECO:0000256" key="10">
    <source>
        <dbReference type="ARBA" id="ARBA00022605"/>
    </source>
</evidence>
<keyword evidence="11 18" id="KW-0479">Metal-binding</keyword>
<feature type="binding site" evidence="18">
    <location>
        <begin position="110"/>
        <end position="115"/>
    </location>
    <ligand>
        <name>NAD(+)</name>
        <dbReference type="ChEBI" id="CHEBI:57540"/>
    </ligand>
</feature>
<keyword evidence="13 18" id="KW-0862">Zinc</keyword>
<keyword evidence="12 18" id="KW-0547">Nucleotide-binding</keyword>
<comment type="pathway">
    <text evidence="5 18">Metabolic intermediate biosynthesis; chorismate biosynthesis; chorismate from D-erythrose 4-phosphate and phosphoenolpyruvate: step 2/7.</text>
</comment>
<evidence type="ECO:0000256" key="12">
    <source>
        <dbReference type="ARBA" id="ARBA00022741"/>
    </source>
</evidence>
<feature type="binding site" evidence="18">
    <location>
        <position position="181"/>
    </location>
    <ligand>
        <name>NAD(+)</name>
        <dbReference type="ChEBI" id="CHEBI:57540"/>
    </ligand>
</feature>
<evidence type="ECO:0000256" key="19">
    <source>
        <dbReference type="SAM" id="Phobius"/>
    </source>
</evidence>
<dbReference type="UniPathway" id="UPA00053">
    <property type="reaction ID" value="UER00085"/>
</dbReference>
<evidence type="ECO:0000256" key="7">
    <source>
        <dbReference type="ARBA" id="ARBA00013031"/>
    </source>
</evidence>
<comment type="cofactor">
    <cofactor evidence="2 18">
        <name>NAD(+)</name>
        <dbReference type="ChEBI" id="CHEBI:57540"/>
    </cofactor>
</comment>
<dbReference type="CDD" id="cd08195">
    <property type="entry name" value="DHQS"/>
    <property type="match status" value="1"/>
</dbReference>
<dbReference type="GO" id="GO:0003856">
    <property type="term" value="F:3-dehydroquinate synthase activity"/>
    <property type="evidence" value="ECO:0007669"/>
    <property type="project" value="UniProtKB-UniRule"/>
</dbReference>
<dbReference type="InterPro" id="IPR030960">
    <property type="entry name" value="DHQS/DOIS_N"/>
</dbReference>
<dbReference type="GO" id="GO:0009423">
    <property type="term" value="P:chorismate biosynthetic process"/>
    <property type="evidence" value="ECO:0007669"/>
    <property type="project" value="UniProtKB-UniRule"/>
</dbReference>
<keyword evidence="10 18" id="KW-0028">Amino-acid biosynthesis</keyword>
<proteinExistence type="inferred from homology"/>
<keyword evidence="19" id="KW-1133">Transmembrane helix</keyword>
<comment type="catalytic activity">
    <reaction evidence="1 18">
        <text>7-phospho-2-dehydro-3-deoxy-D-arabino-heptonate = 3-dehydroquinate + phosphate</text>
        <dbReference type="Rhea" id="RHEA:21968"/>
        <dbReference type="ChEBI" id="CHEBI:32364"/>
        <dbReference type="ChEBI" id="CHEBI:43474"/>
        <dbReference type="ChEBI" id="CHEBI:58394"/>
        <dbReference type="EC" id="4.2.3.4"/>
    </reaction>
</comment>
<feature type="transmembrane region" description="Helical" evidence="19">
    <location>
        <begin position="136"/>
        <end position="158"/>
    </location>
</feature>
<dbReference type="InterPro" id="IPR016037">
    <property type="entry name" value="DHQ_synth_AroB"/>
</dbReference>
<comment type="cofactor">
    <cofactor evidence="18">
        <name>Co(2+)</name>
        <dbReference type="ChEBI" id="CHEBI:48828"/>
    </cofactor>
    <cofactor evidence="18">
        <name>Zn(2+)</name>
        <dbReference type="ChEBI" id="CHEBI:29105"/>
    </cofactor>
    <text evidence="18">Binds 1 divalent metal cation per subunit. Can use either Co(2+) or Zn(2+).</text>
</comment>
<dbReference type="Proteomes" id="UP000262583">
    <property type="component" value="Chromosome"/>
</dbReference>
<dbReference type="InterPro" id="IPR030963">
    <property type="entry name" value="DHQ_synth_fam"/>
</dbReference>
<evidence type="ECO:0000256" key="15">
    <source>
        <dbReference type="ARBA" id="ARBA00023141"/>
    </source>
</evidence>
<keyword evidence="16 18" id="KW-0456">Lyase</keyword>
<gene>
    <name evidence="18" type="primary">aroB</name>
    <name evidence="22" type="ORF">BRCON_2398</name>
</gene>
<dbReference type="NCBIfam" id="TIGR01357">
    <property type="entry name" value="aroB"/>
    <property type="match status" value="1"/>
</dbReference>
<feature type="binding site" evidence="18">
    <location>
        <position position="310"/>
    </location>
    <ligand>
        <name>Zn(2+)</name>
        <dbReference type="ChEBI" id="CHEBI:29105"/>
    </ligand>
</feature>
<dbReference type="Gene3D" id="1.20.1090.10">
    <property type="entry name" value="Dehydroquinate synthase-like - alpha domain"/>
    <property type="match status" value="1"/>
</dbReference>
<dbReference type="InterPro" id="IPR050071">
    <property type="entry name" value="Dehydroquinate_synthase"/>
</dbReference>
<dbReference type="GO" id="GO:0005737">
    <property type="term" value="C:cytoplasm"/>
    <property type="evidence" value="ECO:0007669"/>
    <property type="project" value="UniProtKB-SubCell"/>
</dbReference>
<dbReference type="PANTHER" id="PTHR43622">
    <property type="entry name" value="3-DEHYDROQUINATE SYNTHASE"/>
    <property type="match status" value="1"/>
</dbReference>
<feature type="binding site" evidence="18">
    <location>
        <begin position="144"/>
        <end position="148"/>
    </location>
    <ligand>
        <name>NAD(+)</name>
        <dbReference type="ChEBI" id="CHEBI:57540"/>
    </ligand>
</feature>
<evidence type="ECO:0000313" key="22">
    <source>
        <dbReference type="EMBL" id="AXA37168.1"/>
    </source>
</evidence>
<name>A0A2Z4Y8M9_SUMC1</name>
<feature type="binding site" evidence="18">
    <location>
        <begin position="168"/>
        <end position="169"/>
    </location>
    <ligand>
        <name>NAD(+)</name>
        <dbReference type="ChEBI" id="CHEBI:57540"/>
    </ligand>
</feature>
<dbReference type="GO" id="GO:0008652">
    <property type="term" value="P:amino acid biosynthetic process"/>
    <property type="evidence" value="ECO:0007669"/>
    <property type="project" value="UniProtKB-KW"/>
</dbReference>
<evidence type="ECO:0000256" key="18">
    <source>
        <dbReference type="HAMAP-Rule" id="MF_00110"/>
    </source>
</evidence>
<keyword evidence="19" id="KW-0472">Membrane</keyword>
<evidence type="ECO:0000256" key="11">
    <source>
        <dbReference type="ARBA" id="ARBA00022723"/>
    </source>
</evidence>
<dbReference type="GO" id="GO:0000166">
    <property type="term" value="F:nucleotide binding"/>
    <property type="evidence" value="ECO:0007669"/>
    <property type="project" value="UniProtKB-KW"/>
</dbReference>
<dbReference type="FunFam" id="3.40.50.1970:FF:000007">
    <property type="entry name" value="Pentafunctional AROM polypeptide"/>
    <property type="match status" value="1"/>
</dbReference>
<evidence type="ECO:0000259" key="20">
    <source>
        <dbReference type="Pfam" id="PF01761"/>
    </source>
</evidence>
<keyword evidence="17 18" id="KW-0170">Cobalt</keyword>
<dbReference type="SUPFAM" id="SSF56796">
    <property type="entry name" value="Dehydroquinate synthase-like"/>
    <property type="match status" value="1"/>
</dbReference>
<evidence type="ECO:0000256" key="5">
    <source>
        <dbReference type="ARBA" id="ARBA00004661"/>
    </source>
</evidence>
<dbReference type="EMBL" id="CP030759">
    <property type="protein sequence ID" value="AXA37168.1"/>
    <property type="molecule type" value="Genomic_DNA"/>
</dbReference>
<feature type="binding site" evidence="18">
    <location>
        <position position="286"/>
    </location>
    <ligand>
        <name>Zn(2+)</name>
        <dbReference type="ChEBI" id="CHEBI:29105"/>
    </ligand>
</feature>
<evidence type="ECO:0000256" key="16">
    <source>
        <dbReference type="ARBA" id="ARBA00023239"/>
    </source>
</evidence>
<comment type="caution">
    <text evidence="18">Lacks conserved residue(s) required for the propagation of feature annotation.</text>
</comment>
<organism evidence="22 23">
    <name type="scientific">Sumerlaea chitinivorans</name>
    <dbReference type="NCBI Taxonomy" id="2250252"/>
    <lineage>
        <taxon>Bacteria</taxon>
        <taxon>Candidatus Sumerlaeota</taxon>
        <taxon>Candidatus Sumerlaeia</taxon>
        <taxon>Candidatus Sumerlaeales</taxon>
        <taxon>Candidatus Sumerlaeaceae</taxon>
        <taxon>Candidatus Sumerlaea</taxon>
    </lineage>
</organism>
<dbReference type="EC" id="4.2.3.4" evidence="7 18"/>
<comment type="cofactor">
    <cofactor evidence="3">
        <name>Zn(2+)</name>
        <dbReference type="ChEBI" id="CHEBI:29105"/>
    </cofactor>
</comment>
<keyword evidence="14 18" id="KW-0520">NAD</keyword>